<evidence type="ECO:0000313" key="2">
    <source>
        <dbReference type="EMBL" id="AYN71359.1"/>
    </source>
</evidence>
<name>A0A3G2LGJ3_9ORTH</name>
<dbReference type="InterPro" id="IPR036682">
    <property type="entry name" value="OS_D_A10/PebIII_sf"/>
</dbReference>
<accession>A0A3G2LGJ3</accession>
<dbReference type="InterPro" id="IPR005055">
    <property type="entry name" value="A10/PebIII"/>
</dbReference>
<gene>
    <name evidence="2" type="primary">CSP10</name>
</gene>
<feature type="signal peptide" evidence="1">
    <location>
        <begin position="1"/>
        <end position="23"/>
    </location>
</feature>
<evidence type="ECO:0000256" key="1">
    <source>
        <dbReference type="SAM" id="SignalP"/>
    </source>
</evidence>
<keyword evidence="1" id="KW-0732">Signal</keyword>
<dbReference type="PANTHER" id="PTHR11257:SF13">
    <property type="entry name" value="GEO07322P1"/>
    <property type="match status" value="1"/>
</dbReference>
<feature type="chain" id="PRO_5018198524" evidence="1">
    <location>
        <begin position="24"/>
        <end position="141"/>
    </location>
</feature>
<dbReference type="Pfam" id="PF03392">
    <property type="entry name" value="OS-D"/>
    <property type="match status" value="1"/>
</dbReference>
<reference evidence="2" key="1">
    <citation type="submission" date="2018-06" db="EMBL/GenBank/DDBJ databases">
        <title>Transcriptome analysis and expression profiles of olfactory relative protein genes in Oedaleus infernalis.</title>
        <authorList>
            <person name="Zhang Y."/>
            <person name="Pang B."/>
        </authorList>
    </citation>
    <scope>NUCLEOTIDE SEQUENCE</scope>
</reference>
<protein>
    <submittedName>
        <fullName evidence="2">Chemosensory protein 10</fullName>
    </submittedName>
</protein>
<dbReference type="Gene3D" id="1.10.2080.10">
    <property type="entry name" value="Insect odorant-binding protein A10/Ejaculatory bulb-specific protein 3"/>
    <property type="match status" value="1"/>
</dbReference>
<sequence length="141" mass="15280">MAGLRLRLALVLVGCVLLGGAQAQRRGRGRAGGAAAASHDLDVDAVLADERTLAALLRCVVSRGDGPCSEQGKAVKAFVVSAVETNCASCTEQQQAAAEKVVRHLTTRRKSDWNKLVARYDPTGELRSRYRKHWEQRGVRI</sequence>
<dbReference type="SUPFAM" id="SSF100910">
    <property type="entry name" value="Chemosensory protein Csp2"/>
    <property type="match status" value="1"/>
</dbReference>
<dbReference type="PANTHER" id="PTHR11257">
    <property type="entry name" value="CHEMOSENSORY PROTEIN-RELATED"/>
    <property type="match status" value="1"/>
</dbReference>
<organism evidence="2">
    <name type="scientific">Oedaleus infernalis</name>
    <dbReference type="NCBI Taxonomy" id="267432"/>
    <lineage>
        <taxon>Eukaryota</taxon>
        <taxon>Metazoa</taxon>
        <taxon>Ecdysozoa</taxon>
        <taxon>Arthropoda</taxon>
        <taxon>Hexapoda</taxon>
        <taxon>Insecta</taxon>
        <taxon>Pterygota</taxon>
        <taxon>Neoptera</taxon>
        <taxon>Polyneoptera</taxon>
        <taxon>Orthoptera</taxon>
        <taxon>Caelifera</taxon>
        <taxon>Acrididea</taxon>
        <taxon>Acridomorpha</taxon>
        <taxon>Acridoidea</taxon>
        <taxon>Acrididae</taxon>
        <taxon>Oedipodinae</taxon>
        <taxon>Oedaleus</taxon>
    </lineage>
</organism>
<proteinExistence type="evidence at transcript level"/>
<dbReference type="AlphaFoldDB" id="A0A3G2LGJ3"/>
<dbReference type="EMBL" id="MH568706">
    <property type="protein sequence ID" value="AYN71359.1"/>
    <property type="molecule type" value="mRNA"/>
</dbReference>